<feature type="non-terminal residue" evidence="3">
    <location>
        <position position="1"/>
    </location>
</feature>
<accession>A0A0V0J879</accession>
<sequence>FFEDGLALCGRDMQAAVNTFFFFLLLTVGLSLPLGGEEPSPESAAPVEKGVNAQTVPAASVVEETEYLAQSTEAAQITGKPIENEIDADAAEDKFTEPAVSTVMVEPAVTKAESTQPENTIKTAPTESQTDAVLVTDAPAATSNGAEPESPAAETAPIPIPDSQLDAQGKETNITETTSNVNDVQPMITVETPAAPSESSVTLTNANDEANMADSTGNLDEAEISQTERTSVPQVISEVPAGDVVASEVDKANVQKETLPELPEIPIGLEVQHGAQPEFQEENQQLKQVEEELSETVEKPETAAVISSAISHFELQTCLLTVMLGVTRVILHTF</sequence>
<feature type="signal peptide" evidence="2">
    <location>
        <begin position="1"/>
        <end position="31"/>
    </location>
</feature>
<reference evidence="3" key="1">
    <citation type="submission" date="2016-01" db="EMBL/GenBank/DDBJ databases">
        <title>Reference transcriptome for the parasite Schistocephalus solidus: insights into the molecular evolution of parasitism.</title>
        <authorList>
            <person name="Hebert F.O."/>
            <person name="Grambauer S."/>
            <person name="Barber I."/>
            <person name="Landry C.R."/>
            <person name="Aubin-Horth N."/>
        </authorList>
    </citation>
    <scope>NUCLEOTIDE SEQUENCE</scope>
</reference>
<feature type="region of interest" description="Disordered" evidence="1">
    <location>
        <begin position="111"/>
        <end position="166"/>
    </location>
</feature>
<dbReference type="AlphaFoldDB" id="A0A0V0J879"/>
<evidence type="ECO:0000256" key="2">
    <source>
        <dbReference type="SAM" id="SignalP"/>
    </source>
</evidence>
<evidence type="ECO:0000313" key="3">
    <source>
        <dbReference type="EMBL" id="JAP61984.1"/>
    </source>
</evidence>
<gene>
    <name evidence="3" type="ORF">TR97752</name>
</gene>
<dbReference type="EMBL" id="GEEE01001241">
    <property type="protein sequence ID" value="JAP61984.1"/>
    <property type="molecule type" value="Transcribed_RNA"/>
</dbReference>
<protein>
    <submittedName>
        <fullName evidence="3">Uncharacterized protein</fullName>
    </submittedName>
</protein>
<feature type="compositionally biased region" description="Low complexity" evidence="1">
    <location>
        <begin position="146"/>
        <end position="157"/>
    </location>
</feature>
<proteinExistence type="predicted"/>
<evidence type="ECO:0000256" key="1">
    <source>
        <dbReference type="SAM" id="MobiDB-lite"/>
    </source>
</evidence>
<name>A0A0V0J879_SCHSO</name>
<keyword evidence="2" id="KW-0732">Signal</keyword>
<organism evidence="3">
    <name type="scientific">Schistocephalus solidus</name>
    <name type="common">Tapeworm</name>
    <dbReference type="NCBI Taxonomy" id="70667"/>
    <lineage>
        <taxon>Eukaryota</taxon>
        <taxon>Metazoa</taxon>
        <taxon>Spiralia</taxon>
        <taxon>Lophotrochozoa</taxon>
        <taxon>Platyhelminthes</taxon>
        <taxon>Cestoda</taxon>
        <taxon>Eucestoda</taxon>
        <taxon>Diphyllobothriidea</taxon>
        <taxon>Diphyllobothriidae</taxon>
        <taxon>Schistocephalus</taxon>
    </lineage>
</organism>
<feature type="chain" id="PRO_5006866753" evidence="2">
    <location>
        <begin position="32"/>
        <end position="334"/>
    </location>
</feature>
<feature type="compositionally biased region" description="Polar residues" evidence="1">
    <location>
        <begin position="112"/>
        <end position="131"/>
    </location>
</feature>